<evidence type="ECO:0000259" key="1">
    <source>
        <dbReference type="SMART" id="SM00256"/>
    </source>
</evidence>
<dbReference type="Proteomes" id="UP000603453">
    <property type="component" value="Unassembled WGS sequence"/>
</dbReference>
<dbReference type="Pfam" id="PF12937">
    <property type="entry name" value="F-box-like"/>
    <property type="match status" value="1"/>
</dbReference>
<dbReference type="InterPro" id="IPR036047">
    <property type="entry name" value="F-box-like_dom_sf"/>
</dbReference>
<proteinExistence type="predicted"/>
<dbReference type="AlphaFoldDB" id="A0A8H7VB29"/>
<dbReference type="InterPro" id="IPR032675">
    <property type="entry name" value="LRR_dom_sf"/>
</dbReference>
<accession>A0A8H7VB29</accession>
<dbReference type="SUPFAM" id="SSF52047">
    <property type="entry name" value="RNI-like"/>
    <property type="match status" value="1"/>
</dbReference>
<dbReference type="SUPFAM" id="SSF81383">
    <property type="entry name" value="F-box domain"/>
    <property type="match status" value="1"/>
</dbReference>
<evidence type="ECO:0000313" key="3">
    <source>
        <dbReference type="Proteomes" id="UP000603453"/>
    </source>
</evidence>
<dbReference type="OrthoDB" id="2288800at2759"/>
<comment type="caution">
    <text evidence="2">The sequence shown here is derived from an EMBL/GenBank/DDBJ whole genome shotgun (WGS) entry which is preliminary data.</text>
</comment>
<sequence length="426" mass="49034">MSKSLPGNHRFPIEILQQILDKLESNVELKTCLLVCKTWHSVAQGFFSADIRLSIDDMSLKRLLKDLPAFGYKVKKLTLNYLSSGTESAVTLRSVLKMCPNLLQLQFDFTEVYEYLKALNCHGAVLPSIQHIRVLDLKGCSPAVRRFHLWVNYRFRASITSLEIDDLEDNGALKNYGGLIHLVSMFPNLTYLRAKCHSIVDRDLCVNLTELLSAGPKLQELKLYGIGEISHQKDLVIDYPKITKLKLKVAQMDIQFLQYIVTSFKNVNNLRLITFNILPDNSLTNQASDKVLRDLDSYTVGMSRVNINYKYKATSHISNRGKVNPNKIVMMGLPDGFILREQGWMVGDWLDDDDDDDEEDNDYFYAEEEEEEEEDFGSADYITDMRLAHMLYQHLLDRIEAEEDDGDEIPMHPSEEEELMRAYYSF</sequence>
<evidence type="ECO:0000313" key="2">
    <source>
        <dbReference type="EMBL" id="KAG2207879.1"/>
    </source>
</evidence>
<dbReference type="Gene3D" id="3.80.10.10">
    <property type="entry name" value="Ribonuclease Inhibitor"/>
    <property type="match status" value="1"/>
</dbReference>
<reference evidence="2" key="1">
    <citation type="submission" date="2020-12" db="EMBL/GenBank/DDBJ databases">
        <title>Metabolic potential, ecology and presence of endohyphal bacteria is reflected in genomic diversity of Mucoromycotina.</title>
        <authorList>
            <person name="Muszewska A."/>
            <person name="Okrasinska A."/>
            <person name="Steczkiewicz K."/>
            <person name="Drgas O."/>
            <person name="Orlowska M."/>
            <person name="Perlinska-Lenart U."/>
            <person name="Aleksandrzak-Piekarczyk T."/>
            <person name="Szatraj K."/>
            <person name="Zielenkiewicz U."/>
            <person name="Pilsyk S."/>
            <person name="Malc E."/>
            <person name="Mieczkowski P."/>
            <person name="Kruszewska J.S."/>
            <person name="Biernat P."/>
            <person name="Pawlowska J."/>
        </authorList>
    </citation>
    <scope>NUCLEOTIDE SEQUENCE</scope>
    <source>
        <strain evidence="2">WA0000017839</strain>
    </source>
</reference>
<gene>
    <name evidence="2" type="ORF">INT47_010863</name>
</gene>
<dbReference type="InterPro" id="IPR001810">
    <property type="entry name" value="F-box_dom"/>
</dbReference>
<feature type="domain" description="F-box" evidence="1">
    <location>
        <begin position="11"/>
        <end position="53"/>
    </location>
</feature>
<name>A0A8H7VB29_9FUNG</name>
<dbReference type="EMBL" id="JAEPRD010000022">
    <property type="protein sequence ID" value="KAG2207879.1"/>
    <property type="molecule type" value="Genomic_DNA"/>
</dbReference>
<protein>
    <recommendedName>
        <fullName evidence="1">F-box domain-containing protein</fullName>
    </recommendedName>
</protein>
<keyword evidence="3" id="KW-1185">Reference proteome</keyword>
<dbReference type="SMART" id="SM00256">
    <property type="entry name" value="FBOX"/>
    <property type="match status" value="1"/>
</dbReference>
<organism evidence="2 3">
    <name type="scientific">Mucor saturninus</name>
    <dbReference type="NCBI Taxonomy" id="64648"/>
    <lineage>
        <taxon>Eukaryota</taxon>
        <taxon>Fungi</taxon>
        <taxon>Fungi incertae sedis</taxon>
        <taxon>Mucoromycota</taxon>
        <taxon>Mucoromycotina</taxon>
        <taxon>Mucoromycetes</taxon>
        <taxon>Mucorales</taxon>
        <taxon>Mucorineae</taxon>
        <taxon>Mucoraceae</taxon>
        <taxon>Mucor</taxon>
    </lineage>
</organism>
<dbReference type="Gene3D" id="1.20.1280.50">
    <property type="match status" value="1"/>
</dbReference>